<dbReference type="InterPro" id="IPR001633">
    <property type="entry name" value="EAL_dom"/>
</dbReference>
<evidence type="ECO:0000259" key="2">
    <source>
        <dbReference type="PROSITE" id="PS50887"/>
    </source>
</evidence>
<dbReference type="SUPFAM" id="SSF141868">
    <property type="entry name" value="EAL domain-like"/>
    <property type="match status" value="1"/>
</dbReference>
<dbReference type="PANTHER" id="PTHR44757">
    <property type="entry name" value="DIGUANYLATE CYCLASE DGCP"/>
    <property type="match status" value="1"/>
</dbReference>
<dbReference type="SMART" id="SM00267">
    <property type="entry name" value="GGDEF"/>
    <property type="match status" value="1"/>
</dbReference>
<dbReference type="PROSITE" id="PS50883">
    <property type="entry name" value="EAL"/>
    <property type="match status" value="1"/>
</dbReference>
<dbReference type="SMART" id="SM00052">
    <property type="entry name" value="EAL"/>
    <property type="match status" value="1"/>
</dbReference>
<dbReference type="InterPro" id="IPR029787">
    <property type="entry name" value="Nucleotide_cyclase"/>
</dbReference>
<evidence type="ECO:0000313" key="3">
    <source>
        <dbReference type="EMBL" id="UWZ35632.1"/>
    </source>
</evidence>
<organism evidence="3 4">
    <name type="scientific">Dactylosporangium roseum</name>
    <dbReference type="NCBI Taxonomy" id="47989"/>
    <lineage>
        <taxon>Bacteria</taxon>
        <taxon>Bacillati</taxon>
        <taxon>Actinomycetota</taxon>
        <taxon>Actinomycetes</taxon>
        <taxon>Micromonosporales</taxon>
        <taxon>Micromonosporaceae</taxon>
        <taxon>Dactylosporangium</taxon>
    </lineage>
</organism>
<dbReference type="SUPFAM" id="SSF55073">
    <property type="entry name" value="Nucleotide cyclase"/>
    <property type="match status" value="1"/>
</dbReference>
<dbReference type="PANTHER" id="PTHR44757:SF2">
    <property type="entry name" value="BIOFILM ARCHITECTURE MAINTENANCE PROTEIN MBAA"/>
    <property type="match status" value="1"/>
</dbReference>
<proteinExistence type="predicted"/>
<sequence>MRLTGGDSQGGHVIEPALSDLARHWVAAVRRTSYLDHGAEALRRRFEELTRRLAGAMRAERFDPRIGTAAGAAIVDLGLTSPEALRHSISVLARLPAVVDGKPADTDEDRFGALLGAFAAGFAAASRQRILDDQERIRRAWSRTLTDAEHNLQRELDHQAHHDPLTGLPNRVLLYRHLTDTLRDAPDGARIGVCFLDLDEFKTVNDTLGHGSGDRLLVAFADRLRACVNGAGHFVARVGGDEFVVVAGGTRSAEDMIGLAETMLAELSKPVRLDGQELAVSASIGIVEQPARGADPEELLRAADATLYLAKADGRARYAVFDATRNAQQLLRYGLTGRLAGALERGEFELVYQPLVSLVEGRLRGAEALLRWRHPDLGTVSPNTFIPVAEQSGMIHALGRWVLRESCTAAAAWQRSRPDTPLLVSVNVSPRQCTDPRLLEDVEHALTDSGLHPANLQLELTETVLMQSTGRPVQTLRKIADLGVRIVIDDFGIGYSNLAYLRHLPVHGLKLAGAFMAGIRSLASDHVDEQIVETVIRLAHTLRMTVTAEGVETADQAGRLAALGCDLGQGWHFGRPIAPAGIPALR</sequence>
<feature type="domain" description="GGDEF" evidence="2">
    <location>
        <begin position="189"/>
        <end position="323"/>
    </location>
</feature>
<dbReference type="NCBIfam" id="TIGR00254">
    <property type="entry name" value="GGDEF"/>
    <property type="match status" value="1"/>
</dbReference>
<name>A0ABY5Z2D1_9ACTN</name>
<dbReference type="CDD" id="cd01948">
    <property type="entry name" value="EAL"/>
    <property type="match status" value="1"/>
</dbReference>
<dbReference type="EMBL" id="CP073721">
    <property type="protein sequence ID" value="UWZ35632.1"/>
    <property type="molecule type" value="Genomic_DNA"/>
</dbReference>
<dbReference type="InterPro" id="IPR052155">
    <property type="entry name" value="Biofilm_reg_signaling"/>
</dbReference>
<dbReference type="Pfam" id="PF00990">
    <property type="entry name" value="GGDEF"/>
    <property type="match status" value="1"/>
</dbReference>
<evidence type="ECO:0000313" key="4">
    <source>
        <dbReference type="Proteomes" id="UP001058271"/>
    </source>
</evidence>
<dbReference type="Pfam" id="PF00563">
    <property type="entry name" value="EAL"/>
    <property type="match status" value="1"/>
</dbReference>
<accession>A0ABY5Z2D1</accession>
<dbReference type="Proteomes" id="UP001058271">
    <property type="component" value="Chromosome"/>
</dbReference>
<protein>
    <submittedName>
        <fullName evidence="3">Bifunctional diguanylate cyclase/phosphodiesterase</fullName>
    </submittedName>
</protein>
<keyword evidence="4" id="KW-1185">Reference proteome</keyword>
<dbReference type="Gene3D" id="3.30.70.270">
    <property type="match status" value="1"/>
</dbReference>
<dbReference type="InterPro" id="IPR000160">
    <property type="entry name" value="GGDEF_dom"/>
</dbReference>
<dbReference type="InterPro" id="IPR035919">
    <property type="entry name" value="EAL_sf"/>
</dbReference>
<dbReference type="PROSITE" id="PS50887">
    <property type="entry name" value="GGDEF"/>
    <property type="match status" value="1"/>
</dbReference>
<dbReference type="Gene3D" id="3.20.20.450">
    <property type="entry name" value="EAL domain"/>
    <property type="match status" value="1"/>
</dbReference>
<evidence type="ECO:0000259" key="1">
    <source>
        <dbReference type="PROSITE" id="PS50883"/>
    </source>
</evidence>
<reference evidence="3" key="1">
    <citation type="submission" date="2021-04" db="EMBL/GenBank/DDBJ databases">
        <title>Biosynthetic gene clusters of Dactylosporangioum roseum.</title>
        <authorList>
            <person name="Hartkoorn R.C."/>
            <person name="Beaudoing E."/>
            <person name="Hot D."/>
            <person name="Moureu S."/>
        </authorList>
    </citation>
    <scope>NUCLEOTIDE SEQUENCE</scope>
    <source>
        <strain evidence="3">NRRL B-16295</strain>
    </source>
</reference>
<dbReference type="InterPro" id="IPR043128">
    <property type="entry name" value="Rev_trsase/Diguanyl_cyclase"/>
</dbReference>
<dbReference type="CDD" id="cd01949">
    <property type="entry name" value="GGDEF"/>
    <property type="match status" value="1"/>
</dbReference>
<gene>
    <name evidence="3" type="ORF">Drose_31700</name>
</gene>
<feature type="domain" description="EAL" evidence="1">
    <location>
        <begin position="332"/>
        <end position="586"/>
    </location>
</feature>